<evidence type="ECO:0000256" key="2">
    <source>
        <dbReference type="ARBA" id="ARBA00022723"/>
    </source>
</evidence>
<sequence length="333" mass="36867">MKDKTLLVLRHGKSDWATGLEDFHRPLVSRGRIGSRKMGAWIRHLDLLPDAVLSSPAERARMTTVHACKAMGVSLDMVRWDERLYATSVEEHLTALADCPKTAQRVMLIGHNPGLEELVEYLAAGAVEVPADGKLLPTSALAQLEMTGDWKGLKRACARIVAVTRPAEVPEDIEAIDKAQDKEKAKAGDEEKWGPVPDYFFTQSAVIPYRIADGKPEIMLITSRKGTRWVLPKGVKEPELSLRDSASKEAFEEAGVRGELDAEPIGHYEYAKWGGICKVAVFPMAVSECLPDGEWEESHRERQWVGAKEAKGLLDEPELGKLVGNLAKWLADR</sequence>
<dbReference type="Pfam" id="PF00300">
    <property type="entry name" value="His_Phos_1"/>
    <property type="match status" value="1"/>
</dbReference>
<dbReference type="PANTHER" id="PTHR12629:SF0">
    <property type="entry name" value="DIPHOSPHOINOSITOL-POLYPHOSPHATE DIPHOSPHATASE"/>
    <property type="match status" value="1"/>
</dbReference>
<dbReference type="InterPro" id="IPR015797">
    <property type="entry name" value="NUDIX_hydrolase-like_dom_sf"/>
</dbReference>
<dbReference type="Gene3D" id="3.90.79.10">
    <property type="entry name" value="Nucleoside Triphosphate Pyrophosphohydrolase"/>
    <property type="match status" value="1"/>
</dbReference>
<dbReference type="InterPro" id="IPR013078">
    <property type="entry name" value="His_Pase_superF_clade-1"/>
</dbReference>
<dbReference type="EMBL" id="JADKBR010000017">
    <property type="protein sequence ID" value="MBK8891383.1"/>
    <property type="molecule type" value="Genomic_DNA"/>
</dbReference>
<protein>
    <submittedName>
        <fullName evidence="6">Histidine phosphatase family protein</fullName>
    </submittedName>
</protein>
<dbReference type="SUPFAM" id="SSF55811">
    <property type="entry name" value="Nudix"/>
    <property type="match status" value="1"/>
</dbReference>
<organism evidence="6 7">
    <name type="scientific">Candidatus Dechloromonas phosphorivorans</name>
    <dbReference type="NCBI Taxonomy" id="2899244"/>
    <lineage>
        <taxon>Bacteria</taxon>
        <taxon>Pseudomonadati</taxon>
        <taxon>Pseudomonadota</taxon>
        <taxon>Betaproteobacteria</taxon>
        <taxon>Rhodocyclales</taxon>
        <taxon>Azonexaceae</taxon>
        <taxon>Dechloromonas</taxon>
    </lineage>
</organism>
<evidence type="ECO:0000313" key="6">
    <source>
        <dbReference type="EMBL" id="MBK8891383.1"/>
    </source>
</evidence>
<evidence type="ECO:0000256" key="1">
    <source>
        <dbReference type="ARBA" id="ARBA00001946"/>
    </source>
</evidence>
<dbReference type="Proteomes" id="UP000808146">
    <property type="component" value="Unassembled WGS sequence"/>
</dbReference>
<dbReference type="GO" id="GO:0046872">
    <property type="term" value="F:metal ion binding"/>
    <property type="evidence" value="ECO:0007669"/>
    <property type="project" value="UniProtKB-KW"/>
</dbReference>
<evidence type="ECO:0000256" key="3">
    <source>
        <dbReference type="ARBA" id="ARBA00022801"/>
    </source>
</evidence>
<dbReference type="GO" id="GO:0016462">
    <property type="term" value="F:pyrophosphatase activity"/>
    <property type="evidence" value="ECO:0007669"/>
    <property type="project" value="InterPro"/>
</dbReference>
<keyword evidence="3" id="KW-0378">Hydrolase</keyword>
<name>A0A9D7LSI4_9RHOO</name>
<comment type="cofactor">
    <cofactor evidence="1">
        <name>Mg(2+)</name>
        <dbReference type="ChEBI" id="CHEBI:18420"/>
    </cofactor>
</comment>
<proteinExistence type="predicted"/>
<dbReference type="GO" id="GO:0005737">
    <property type="term" value="C:cytoplasm"/>
    <property type="evidence" value="ECO:0007669"/>
    <property type="project" value="TreeGrafter"/>
</dbReference>
<evidence type="ECO:0000259" key="5">
    <source>
        <dbReference type="PROSITE" id="PS51462"/>
    </source>
</evidence>
<dbReference type="PROSITE" id="PS51462">
    <property type="entry name" value="NUDIX"/>
    <property type="match status" value="1"/>
</dbReference>
<evidence type="ECO:0000313" key="7">
    <source>
        <dbReference type="Proteomes" id="UP000808146"/>
    </source>
</evidence>
<accession>A0A9D7LSI4</accession>
<dbReference type="Pfam" id="PF00293">
    <property type="entry name" value="NUDIX"/>
    <property type="match status" value="1"/>
</dbReference>
<dbReference type="CDD" id="cd04666">
    <property type="entry name" value="NUDIX_DIPP2_like_Nudt4"/>
    <property type="match status" value="1"/>
</dbReference>
<dbReference type="Gene3D" id="3.40.50.1240">
    <property type="entry name" value="Phosphoglycerate mutase-like"/>
    <property type="match status" value="1"/>
</dbReference>
<evidence type="ECO:0000256" key="4">
    <source>
        <dbReference type="ARBA" id="ARBA00022842"/>
    </source>
</evidence>
<gene>
    <name evidence="6" type="ORF">IPN75_13980</name>
</gene>
<dbReference type="CDD" id="cd07067">
    <property type="entry name" value="HP_PGM_like"/>
    <property type="match status" value="1"/>
</dbReference>
<dbReference type="PANTHER" id="PTHR12629">
    <property type="entry name" value="DIPHOSPHOINOSITOL POLYPHOSPHATE PHOSPHOHYDROLASE"/>
    <property type="match status" value="1"/>
</dbReference>
<keyword evidence="2" id="KW-0479">Metal-binding</keyword>
<comment type="caution">
    <text evidence="6">The sequence shown here is derived from an EMBL/GenBank/DDBJ whole genome shotgun (WGS) entry which is preliminary data.</text>
</comment>
<dbReference type="InterPro" id="IPR047198">
    <property type="entry name" value="DDP-like_NUDIX"/>
</dbReference>
<feature type="domain" description="Nudix hydrolase" evidence="5">
    <location>
        <begin position="201"/>
        <end position="327"/>
    </location>
</feature>
<dbReference type="AlphaFoldDB" id="A0A9D7LSI4"/>
<dbReference type="InterPro" id="IPR000086">
    <property type="entry name" value="NUDIX_hydrolase_dom"/>
</dbReference>
<keyword evidence="4" id="KW-0460">Magnesium</keyword>
<dbReference type="SUPFAM" id="SSF53254">
    <property type="entry name" value="Phosphoglycerate mutase-like"/>
    <property type="match status" value="1"/>
</dbReference>
<dbReference type="InterPro" id="IPR029033">
    <property type="entry name" value="His_PPase_superfam"/>
</dbReference>
<reference evidence="6" key="1">
    <citation type="submission" date="2020-10" db="EMBL/GenBank/DDBJ databases">
        <title>Connecting structure to function with the recovery of over 1000 high-quality activated sludge metagenome-assembled genomes encoding full-length rRNA genes using long-read sequencing.</title>
        <authorList>
            <person name="Singleton C.M."/>
            <person name="Petriglieri F."/>
            <person name="Kristensen J.M."/>
            <person name="Kirkegaard R.H."/>
            <person name="Michaelsen T.Y."/>
            <person name="Andersen M.H."/>
            <person name="Karst S.M."/>
            <person name="Dueholm M.S."/>
            <person name="Nielsen P.H."/>
            <person name="Albertsen M."/>
        </authorList>
    </citation>
    <scope>NUCLEOTIDE SEQUENCE</scope>
    <source>
        <strain evidence="6">OdNE_18-Q3-R46-58_BAT3C.305</strain>
    </source>
</reference>